<sequence>ENEVETLSHITKCTAFELRWKRIEALTGENAWNTLTSEAKSKINPHEFLGLYLEGMLNMAKGLISQKVVDKLNEFFPSYRDTKAAIMAVLQGYWNHFYKDIWKKRCDQIIIWKKSLGITKQSKQPGSCSSSNGEAGP</sequence>
<feature type="non-terminal residue" evidence="1">
    <location>
        <position position="1"/>
    </location>
</feature>
<dbReference type="Proteomes" id="UP000789901">
    <property type="component" value="Unassembled WGS sequence"/>
</dbReference>
<gene>
    <name evidence="1" type="ORF">GMARGA_LOCUS30622</name>
</gene>
<reference evidence="1 2" key="1">
    <citation type="submission" date="2021-06" db="EMBL/GenBank/DDBJ databases">
        <authorList>
            <person name="Kallberg Y."/>
            <person name="Tangrot J."/>
            <person name="Rosling A."/>
        </authorList>
    </citation>
    <scope>NUCLEOTIDE SEQUENCE [LARGE SCALE GENOMIC DNA]</scope>
    <source>
        <strain evidence="1 2">120-4 pot B 10/14</strain>
    </source>
</reference>
<evidence type="ECO:0000313" key="1">
    <source>
        <dbReference type="EMBL" id="CAG8831303.1"/>
    </source>
</evidence>
<comment type="caution">
    <text evidence="1">The sequence shown here is derived from an EMBL/GenBank/DDBJ whole genome shotgun (WGS) entry which is preliminary data.</text>
</comment>
<protein>
    <submittedName>
        <fullName evidence="1">27948_t:CDS:1</fullName>
    </submittedName>
</protein>
<accession>A0ABN7WG59</accession>
<evidence type="ECO:0000313" key="2">
    <source>
        <dbReference type="Proteomes" id="UP000789901"/>
    </source>
</evidence>
<organism evidence="1 2">
    <name type="scientific">Gigaspora margarita</name>
    <dbReference type="NCBI Taxonomy" id="4874"/>
    <lineage>
        <taxon>Eukaryota</taxon>
        <taxon>Fungi</taxon>
        <taxon>Fungi incertae sedis</taxon>
        <taxon>Mucoromycota</taxon>
        <taxon>Glomeromycotina</taxon>
        <taxon>Glomeromycetes</taxon>
        <taxon>Diversisporales</taxon>
        <taxon>Gigasporaceae</taxon>
        <taxon>Gigaspora</taxon>
    </lineage>
</organism>
<dbReference type="EMBL" id="CAJVQB010043604">
    <property type="protein sequence ID" value="CAG8831303.1"/>
    <property type="molecule type" value="Genomic_DNA"/>
</dbReference>
<keyword evidence="2" id="KW-1185">Reference proteome</keyword>
<proteinExistence type="predicted"/>
<name>A0ABN7WG59_GIGMA</name>